<evidence type="ECO:0000256" key="2">
    <source>
        <dbReference type="PIRSR" id="PIRSR006232-1"/>
    </source>
</evidence>
<protein>
    <submittedName>
        <fullName evidence="6">Redox-sensitive bicupin YhaK (Pirin superfamily)</fullName>
    </submittedName>
</protein>
<evidence type="ECO:0000259" key="4">
    <source>
        <dbReference type="Pfam" id="PF02678"/>
    </source>
</evidence>
<dbReference type="InterPro" id="IPR041602">
    <property type="entry name" value="Quercetinase_C"/>
</dbReference>
<name>A0AAJ1TKU9_9BACL</name>
<dbReference type="Pfam" id="PF17954">
    <property type="entry name" value="Pirin_C_2"/>
    <property type="match status" value="1"/>
</dbReference>
<dbReference type="InterPro" id="IPR003829">
    <property type="entry name" value="Pirin_N_dom"/>
</dbReference>
<evidence type="ECO:0000259" key="5">
    <source>
        <dbReference type="Pfam" id="PF17954"/>
    </source>
</evidence>
<comment type="caution">
    <text evidence="6">The sequence shown here is derived from an EMBL/GenBank/DDBJ whole genome shotgun (WGS) entry which is preliminary data.</text>
</comment>
<organism evidence="6 7">
    <name type="scientific">Croceifilum oryzae</name>
    <dbReference type="NCBI Taxonomy" id="1553429"/>
    <lineage>
        <taxon>Bacteria</taxon>
        <taxon>Bacillati</taxon>
        <taxon>Bacillota</taxon>
        <taxon>Bacilli</taxon>
        <taxon>Bacillales</taxon>
        <taxon>Thermoactinomycetaceae</taxon>
        <taxon>Croceifilum</taxon>
    </lineage>
</organism>
<sequence length="232" mass="26299">MLHIIRSVERKSFDHGWLQTKHSFSFGSYQDRTRQHFGSLRVFNDDVIQPGEGFGTHPHQNFEIMTYMISGALEHEDSLGNKEVLRAGEVQRMTAGSGVSHSEYNHSQEEEAHLLQIWFYPDQQGLPPSWEQKGFSIDKQKGKLIPIVSGKKVEGALSIHQDVTVYVGKLEANQQLLFTQEQGRKVHLFVIEGELEVDGQIVQTGDTAEVTEQSNLTMSIRKDTHLMLIDLA</sequence>
<feature type="binding site" evidence="2">
    <location>
        <position position="101"/>
    </location>
    <ligand>
        <name>Fe cation</name>
        <dbReference type="ChEBI" id="CHEBI:24875"/>
    </ligand>
</feature>
<dbReference type="PANTHER" id="PTHR43212">
    <property type="entry name" value="QUERCETIN 2,3-DIOXYGENASE"/>
    <property type="match status" value="1"/>
</dbReference>
<proteinExistence type="inferred from homology"/>
<reference evidence="6 7" key="1">
    <citation type="submission" date="2023-07" db="EMBL/GenBank/DDBJ databases">
        <title>Genomic Encyclopedia of Type Strains, Phase IV (KMG-IV): sequencing the most valuable type-strain genomes for metagenomic binning, comparative biology and taxonomic classification.</title>
        <authorList>
            <person name="Goeker M."/>
        </authorList>
    </citation>
    <scope>NUCLEOTIDE SEQUENCE [LARGE SCALE GENOMIC DNA]</scope>
    <source>
        <strain evidence="6 7">DSM 46876</strain>
    </source>
</reference>
<dbReference type="InterPro" id="IPR014710">
    <property type="entry name" value="RmlC-like_jellyroll"/>
</dbReference>
<feature type="domain" description="Quercetin 2,3-dioxygenase C-terminal cupin" evidence="5">
    <location>
        <begin position="147"/>
        <end position="231"/>
    </location>
</feature>
<keyword evidence="7" id="KW-1185">Reference proteome</keyword>
<dbReference type="Proteomes" id="UP001238450">
    <property type="component" value="Unassembled WGS sequence"/>
</dbReference>
<dbReference type="InterPro" id="IPR012093">
    <property type="entry name" value="Pirin"/>
</dbReference>
<evidence type="ECO:0000256" key="1">
    <source>
        <dbReference type="ARBA" id="ARBA00008416"/>
    </source>
</evidence>
<dbReference type="SUPFAM" id="SSF51182">
    <property type="entry name" value="RmlC-like cupins"/>
    <property type="match status" value="1"/>
</dbReference>
<dbReference type="CDD" id="cd02910">
    <property type="entry name" value="cupin_Yhhw_N"/>
    <property type="match status" value="1"/>
</dbReference>
<dbReference type="EMBL" id="JAUSUV010000002">
    <property type="protein sequence ID" value="MDQ0416475.1"/>
    <property type="molecule type" value="Genomic_DNA"/>
</dbReference>
<comment type="cofactor">
    <cofactor evidence="2">
        <name>Fe cation</name>
        <dbReference type="ChEBI" id="CHEBI:24875"/>
    </cofactor>
    <text evidence="2">Binds 1 Fe cation per subunit.</text>
</comment>
<comment type="similarity">
    <text evidence="1 3">Belongs to the pirin family.</text>
</comment>
<feature type="domain" description="Pirin N-terminal" evidence="4">
    <location>
        <begin position="11"/>
        <end position="118"/>
    </location>
</feature>
<dbReference type="RefSeq" id="WP_307250946.1">
    <property type="nucleotide sequence ID" value="NZ_JAUSUV010000002.1"/>
</dbReference>
<evidence type="ECO:0000313" key="6">
    <source>
        <dbReference type="EMBL" id="MDQ0416475.1"/>
    </source>
</evidence>
<dbReference type="InterPro" id="IPR011051">
    <property type="entry name" value="RmlC_Cupin_sf"/>
</dbReference>
<dbReference type="GO" id="GO:0046872">
    <property type="term" value="F:metal ion binding"/>
    <property type="evidence" value="ECO:0007669"/>
    <property type="project" value="UniProtKB-KW"/>
</dbReference>
<dbReference type="Gene3D" id="2.60.120.10">
    <property type="entry name" value="Jelly Rolls"/>
    <property type="match status" value="2"/>
</dbReference>
<dbReference type="PIRSF" id="PIRSF006232">
    <property type="entry name" value="Pirin"/>
    <property type="match status" value="1"/>
</dbReference>
<dbReference type="PANTHER" id="PTHR43212:SF3">
    <property type="entry name" value="QUERCETIN 2,3-DIOXYGENASE"/>
    <property type="match status" value="1"/>
</dbReference>
<accession>A0AAJ1TKU9</accession>
<keyword evidence="2" id="KW-0479">Metal-binding</keyword>
<feature type="binding site" evidence="2">
    <location>
        <position position="57"/>
    </location>
    <ligand>
        <name>Fe cation</name>
        <dbReference type="ChEBI" id="CHEBI:24875"/>
    </ligand>
</feature>
<evidence type="ECO:0000256" key="3">
    <source>
        <dbReference type="RuleBase" id="RU003457"/>
    </source>
</evidence>
<dbReference type="AlphaFoldDB" id="A0AAJ1TKU9"/>
<gene>
    <name evidence="6" type="ORF">J2Z48_000639</name>
</gene>
<feature type="binding site" evidence="2">
    <location>
        <position position="103"/>
    </location>
    <ligand>
        <name>Fe cation</name>
        <dbReference type="ChEBI" id="CHEBI:24875"/>
    </ligand>
</feature>
<keyword evidence="2" id="KW-0408">Iron</keyword>
<feature type="binding site" evidence="2">
    <location>
        <position position="59"/>
    </location>
    <ligand>
        <name>Fe cation</name>
        <dbReference type="ChEBI" id="CHEBI:24875"/>
    </ligand>
</feature>
<dbReference type="Pfam" id="PF02678">
    <property type="entry name" value="Pirin"/>
    <property type="match status" value="1"/>
</dbReference>
<evidence type="ECO:0000313" key="7">
    <source>
        <dbReference type="Proteomes" id="UP001238450"/>
    </source>
</evidence>